<evidence type="ECO:0000313" key="8">
    <source>
        <dbReference type="EMBL" id="OZI24451.1"/>
    </source>
</evidence>
<organism evidence="8 9">
    <name type="scientific">Bordetella genomosp. 7</name>
    <dbReference type="NCBI Taxonomy" id="1416805"/>
    <lineage>
        <taxon>Bacteria</taxon>
        <taxon>Pseudomonadati</taxon>
        <taxon>Pseudomonadota</taxon>
        <taxon>Betaproteobacteria</taxon>
        <taxon>Burkholderiales</taxon>
        <taxon>Alcaligenaceae</taxon>
        <taxon>Bordetella</taxon>
    </lineage>
</organism>
<gene>
    <name evidence="8" type="ORF">CAL19_02735</name>
</gene>
<evidence type="ECO:0000256" key="6">
    <source>
        <dbReference type="SAM" id="Phobius"/>
    </source>
</evidence>
<evidence type="ECO:0000313" key="9">
    <source>
        <dbReference type="Proteomes" id="UP000216947"/>
    </source>
</evidence>
<protein>
    <submittedName>
        <fullName evidence="8">MFS transporter</fullName>
    </submittedName>
</protein>
<dbReference type="InterPro" id="IPR036259">
    <property type="entry name" value="MFS_trans_sf"/>
</dbReference>
<proteinExistence type="predicted"/>
<dbReference type="GO" id="GO:0022857">
    <property type="term" value="F:transmembrane transporter activity"/>
    <property type="evidence" value="ECO:0007669"/>
    <property type="project" value="InterPro"/>
</dbReference>
<keyword evidence="4 6" id="KW-1133">Transmembrane helix</keyword>
<name>A0A261RHP0_9BORD</name>
<keyword evidence="2" id="KW-1003">Cell membrane</keyword>
<dbReference type="InterPro" id="IPR011701">
    <property type="entry name" value="MFS"/>
</dbReference>
<feature type="transmembrane region" description="Helical" evidence="6">
    <location>
        <begin position="32"/>
        <end position="49"/>
    </location>
</feature>
<dbReference type="CDD" id="cd06174">
    <property type="entry name" value="MFS"/>
    <property type="match status" value="1"/>
</dbReference>
<feature type="transmembrane region" description="Helical" evidence="6">
    <location>
        <begin position="387"/>
        <end position="410"/>
    </location>
</feature>
<evidence type="ECO:0000256" key="5">
    <source>
        <dbReference type="ARBA" id="ARBA00023136"/>
    </source>
</evidence>
<feature type="transmembrane region" description="Helical" evidence="6">
    <location>
        <begin position="300"/>
        <end position="318"/>
    </location>
</feature>
<feature type="transmembrane region" description="Helical" evidence="6">
    <location>
        <begin position="351"/>
        <end position="367"/>
    </location>
</feature>
<evidence type="ECO:0000256" key="4">
    <source>
        <dbReference type="ARBA" id="ARBA00022989"/>
    </source>
</evidence>
<keyword evidence="9" id="KW-1185">Reference proteome</keyword>
<keyword evidence="5 6" id="KW-0472">Membrane</keyword>
<evidence type="ECO:0000259" key="7">
    <source>
        <dbReference type="PROSITE" id="PS50850"/>
    </source>
</evidence>
<feature type="transmembrane region" description="Helical" evidence="6">
    <location>
        <begin position="100"/>
        <end position="123"/>
    </location>
</feature>
<dbReference type="AlphaFoldDB" id="A0A261RHP0"/>
<dbReference type="Proteomes" id="UP000216947">
    <property type="component" value="Unassembled WGS sequence"/>
</dbReference>
<dbReference type="PROSITE" id="PS50850">
    <property type="entry name" value="MFS"/>
    <property type="match status" value="1"/>
</dbReference>
<dbReference type="PANTHER" id="PTHR43124">
    <property type="entry name" value="PURINE EFFLUX PUMP PBUE"/>
    <property type="match status" value="1"/>
</dbReference>
<evidence type="ECO:0000256" key="3">
    <source>
        <dbReference type="ARBA" id="ARBA00022692"/>
    </source>
</evidence>
<dbReference type="SUPFAM" id="SSF103473">
    <property type="entry name" value="MFS general substrate transporter"/>
    <property type="match status" value="1"/>
</dbReference>
<dbReference type="Pfam" id="PF07690">
    <property type="entry name" value="MFS_1"/>
    <property type="match status" value="1"/>
</dbReference>
<dbReference type="EMBL" id="NEVK01000003">
    <property type="protein sequence ID" value="OZI24451.1"/>
    <property type="molecule type" value="Genomic_DNA"/>
</dbReference>
<comment type="subcellular location">
    <subcellularLocation>
        <location evidence="1">Cell membrane</location>
        <topology evidence="1">Multi-pass membrane protein</topology>
    </subcellularLocation>
</comment>
<feature type="transmembrane region" description="Helical" evidence="6">
    <location>
        <begin position="188"/>
        <end position="207"/>
    </location>
</feature>
<feature type="transmembrane region" description="Helical" evidence="6">
    <location>
        <begin position="228"/>
        <end position="252"/>
    </location>
</feature>
<accession>A0A261RHP0</accession>
<dbReference type="Gene3D" id="1.20.1250.20">
    <property type="entry name" value="MFS general substrate transporter like domains"/>
    <property type="match status" value="2"/>
</dbReference>
<feature type="transmembrane region" description="Helical" evidence="6">
    <location>
        <begin position="324"/>
        <end position="344"/>
    </location>
</feature>
<dbReference type="InterPro" id="IPR050189">
    <property type="entry name" value="MFS_Efflux_Transporters"/>
</dbReference>
<reference evidence="9" key="1">
    <citation type="submission" date="2017-05" db="EMBL/GenBank/DDBJ databases">
        <title>Complete and WGS of Bordetella genogroups.</title>
        <authorList>
            <person name="Spilker T."/>
            <person name="Lipuma J."/>
        </authorList>
    </citation>
    <scope>NUCLEOTIDE SEQUENCE [LARGE SCALE GENOMIC DNA]</scope>
    <source>
        <strain evidence="9">AU18089</strain>
    </source>
</reference>
<feature type="transmembrane region" description="Helical" evidence="6">
    <location>
        <begin position="159"/>
        <end position="182"/>
    </location>
</feature>
<evidence type="ECO:0000256" key="2">
    <source>
        <dbReference type="ARBA" id="ARBA00022475"/>
    </source>
</evidence>
<comment type="caution">
    <text evidence="8">The sequence shown here is derived from an EMBL/GenBank/DDBJ whole genome shotgun (WGS) entry which is preliminary data.</text>
</comment>
<feature type="domain" description="Major facilitator superfamily (MFS) profile" evidence="7">
    <location>
        <begin position="34"/>
        <end position="415"/>
    </location>
</feature>
<dbReference type="PANTHER" id="PTHR43124:SF3">
    <property type="entry name" value="CHLORAMPHENICOL EFFLUX PUMP RV0191"/>
    <property type="match status" value="1"/>
</dbReference>
<evidence type="ECO:0000256" key="1">
    <source>
        <dbReference type="ARBA" id="ARBA00004651"/>
    </source>
</evidence>
<feature type="transmembrane region" description="Helical" evidence="6">
    <location>
        <begin position="69"/>
        <end position="88"/>
    </location>
</feature>
<dbReference type="GO" id="GO:0005886">
    <property type="term" value="C:plasma membrane"/>
    <property type="evidence" value="ECO:0007669"/>
    <property type="project" value="UniProtKB-SubCell"/>
</dbReference>
<feature type="transmembrane region" description="Helical" evidence="6">
    <location>
        <begin position="272"/>
        <end position="293"/>
    </location>
</feature>
<feature type="transmembrane region" description="Helical" evidence="6">
    <location>
        <begin position="129"/>
        <end position="147"/>
    </location>
</feature>
<keyword evidence="3 6" id="KW-0812">Transmembrane</keyword>
<sequence length="421" mass="42818">MSLVPARRRRYHASWSSSGENSMPTHDTPTRWLTVTVMVACGVVAALQVGKAAIAGPLLQADLGLNLDALGWLTGIFAVLGVLAGIPAGAMVTSAGSRRVLIAGLLALAAGSAMGAASPAYAWLLGSRVIEGAGFLCITVAAPSILQRDDVVRRRSRDAAFSLWSCFMPAGMAIAMLAGPAFNGWRSLWWTSSALALLAALAARLTVPADTTRAPWHGPALRRDAARVMTAGAPLLLAMGFALYSLMFFALFSFLPVLLIERMAVSLHTAGALSALACAANIVGNLAAGYLLSRGASRPMLLACAFTAMGAAAWGIFLPVLPDAAAFTLCIAFSAIGGVIPAALLSAAPSVAPAAGLAPIVLGLVMQGNNLGQIVGPVAVGSAINHYGWPAAALIVALAALLALVVSAALHRPACPASEAS</sequence>
<dbReference type="InterPro" id="IPR020846">
    <property type="entry name" value="MFS_dom"/>
</dbReference>